<gene>
    <name evidence="5" type="ORF">SAMN04487970_103510</name>
</gene>
<dbReference type="AlphaFoldDB" id="A0A1G4STQ9"/>
<dbReference type="SUPFAM" id="SSF53448">
    <property type="entry name" value="Nucleotide-diphospho-sugar transferases"/>
    <property type="match status" value="1"/>
</dbReference>
<proteinExistence type="inferred from homology"/>
<dbReference type="InterPro" id="IPR029044">
    <property type="entry name" value="Nucleotide-diphossugar_trans"/>
</dbReference>
<evidence type="ECO:0000256" key="3">
    <source>
        <dbReference type="ARBA" id="ARBA00022679"/>
    </source>
</evidence>
<sequence>MYISVVMAVYNGEKYIEEAIQSILNQTYSQFELVIVNDGSSDRTREILDAIADDRVKIIHAETNQGAAASLNLGIEHALGDWIAIHDADDLSEPTRLEEQAGYLLSHPESIGVGSLITGRIGNEVVSNNSEVEYYNQMLEKEQIYKHRLFMCYLCHGSVTFSKQAFYDAGRYNPMYKISYDYDLWLRMFEIAPIEKIPKVLYHYRLREDSLGKQNTKQTITELMTISSLHLYNKLIREKRRLPVLTIVGTRRGCLFFKKRVGKRFKKLNYVYVRTIRDSRKIRLQKKRRTFHAAVVLNNQLSNGLTHRLLRRGPRWRRKVFKIWNYKY</sequence>
<dbReference type="GO" id="GO:0016757">
    <property type="term" value="F:glycosyltransferase activity"/>
    <property type="evidence" value="ECO:0007669"/>
    <property type="project" value="UniProtKB-KW"/>
</dbReference>
<name>A0A1G4STQ9_9BACL</name>
<dbReference type="PANTHER" id="PTHR43685:SF5">
    <property type="entry name" value="GLYCOSYLTRANSFERASE EPSE-RELATED"/>
    <property type="match status" value="1"/>
</dbReference>
<feature type="domain" description="Glycosyltransferase 2-like" evidence="4">
    <location>
        <begin position="4"/>
        <end position="143"/>
    </location>
</feature>
<dbReference type="Proteomes" id="UP000198601">
    <property type="component" value="Unassembled WGS sequence"/>
</dbReference>
<accession>A0A1G4STQ9</accession>
<dbReference type="STRING" id="624147.SAMN04487970_103510"/>
<dbReference type="InterPro" id="IPR001173">
    <property type="entry name" value="Glyco_trans_2-like"/>
</dbReference>
<reference evidence="6" key="1">
    <citation type="submission" date="2016-10" db="EMBL/GenBank/DDBJ databases">
        <authorList>
            <person name="Varghese N."/>
            <person name="Submissions S."/>
        </authorList>
    </citation>
    <scope>NUCLEOTIDE SEQUENCE [LARGE SCALE GENOMIC DNA]</scope>
    <source>
        <strain evidence="6">CGMCC 1.8946</strain>
    </source>
</reference>
<evidence type="ECO:0000313" key="6">
    <source>
        <dbReference type="Proteomes" id="UP000198601"/>
    </source>
</evidence>
<dbReference type="Pfam" id="PF00535">
    <property type="entry name" value="Glycos_transf_2"/>
    <property type="match status" value="1"/>
</dbReference>
<keyword evidence="3 5" id="KW-0808">Transferase</keyword>
<dbReference type="InterPro" id="IPR050834">
    <property type="entry name" value="Glycosyltransf_2"/>
</dbReference>
<keyword evidence="2" id="KW-0328">Glycosyltransferase</keyword>
<protein>
    <submittedName>
        <fullName evidence="5">Glycosyltransferase involved in cell wall bisynthesis</fullName>
    </submittedName>
</protein>
<evidence type="ECO:0000256" key="1">
    <source>
        <dbReference type="ARBA" id="ARBA00006739"/>
    </source>
</evidence>
<evidence type="ECO:0000313" key="5">
    <source>
        <dbReference type="EMBL" id="SCW72572.1"/>
    </source>
</evidence>
<organism evidence="5 6">
    <name type="scientific">Paenibacillus tianmuensis</name>
    <dbReference type="NCBI Taxonomy" id="624147"/>
    <lineage>
        <taxon>Bacteria</taxon>
        <taxon>Bacillati</taxon>
        <taxon>Bacillota</taxon>
        <taxon>Bacilli</taxon>
        <taxon>Bacillales</taxon>
        <taxon>Paenibacillaceae</taxon>
        <taxon>Paenibacillus</taxon>
    </lineage>
</organism>
<dbReference type="EMBL" id="FMTT01000035">
    <property type="protein sequence ID" value="SCW72572.1"/>
    <property type="molecule type" value="Genomic_DNA"/>
</dbReference>
<dbReference type="Gene3D" id="3.90.550.10">
    <property type="entry name" value="Spore Coat Polysaccharide Biosynthesis Protein SpsA, Chain A"/>
    <property type="match status" value="1"/>
</dbReference>
<comment type="similarity">
    <text evidence="1">Belongs to the glycosyltransferase 2 family.</text>
</comment>
<evidence type="ECO:0000256" key="2">
    <source>
        <dbReference type="ARBA" id="ARBA00022676"/>
    </source>
</evidence>
<evidence type="ECO:0000259" key="4">
    <source>
        <dbReference type="Pfam" id="PF00535"/>
    </source>
</evidence>
<keyword evidence="6" id="KW-1185">Reference proteome</keyword>
<dbReference type="PANTHER" id="PTHR43685">
    <property type="entry name" value="GLYCOSYLTRANSFERASE"/>
    <property type="match status" value="1"/>
</dbReference>